<organism evidence="2 3">
    <name type="scientific">Parvicella tangerina</name>
    <dbReference type="NCBI Taxonomy" id="2829795"/>
    <lineage>
        <taxon>Bacteria</taxon>
        <taxon>Pseudomonadati</taxon>
        <taxon>Bacteroidota</taxon>
        <taxon>Flavobacteriia</taxon>
        <taxon>Flavobacteriales</taxon>
        <taxon>Parvicellaceae</taxon>
        <taxon>Parvicella</taxon>
    </lineage>
</organism>
<protein>
    <submittedName>
        <fullName evidence="2">Uncharacterized protein</fullName>
    </submittedName>
</protein>
<dbReference type="RefSeq" id="WP_310737150.1">
    <property type="nucleotide sequence ID" value="NZ_OU015584.1"/>
</dbReference>
<proteinExistence type="predicted"/>
<gene>
    <name evidence="2" type="ORF">CRYO30217_03392</name>
</gene>
<evidence type="ECO:0000313" key="3">
    <source>
        <dbReference type="Proteomes" id="UP000683507"/>
    </source>
</evidence>
<evidence type="ECO:0000256" key="1">
    <source>
        <dbReference type="SAM" id="MobiDB-lite"/>
    </source>
</evidence>
<dbReference type="AlphaFoldDB" id="A0A916JQL1"/>
<reference evidence="2" key="1">
    <citation type="submission" date="2021-04" db="EMBL/GenBank/DDBJ databases">
        <authorList>
            <person name="Rodrigo-Torres L."/>
            <person name="Arahal R. D."/>
            <person name="Lucena T."/>
        </authorList>
    </citation>
    <scope>NUCLEOTIDE SEQUENCE</scope>
    <source>
        <strain evidence="2">AS29M-1</strain>
    </source>
</reference>
<feature type="region of interest" description="Disordered" evidence="1">
    <location>
        <begin position="109"/>
        <end position="128"/>
    </location>
</feature>
<dbReference type="EMBL" id="OU015584">
    <property type="protein sequence ID" value="CAG5087115.1"/>
    <property type="molecule type" value="Genomic_DNA"/>
</dbReference>
<dbReference type="Proteomes" id="UP000683507">
    <property type="component" value="Chromosome"/>
</dbReference>
<keyword evidence="3" id="KW-1185">Reference proteome</keyword>
<dbReference type="KEGG" id="ptan:CRYO30217_03392"/>
<feature type="compositionally biased region" description="Acidic residues" evidence="1">
    <location>
        <begin position="114"/>
        <end position="124"/>
    </location>
</feature>
<evidence type="ECO:0000313" key="2">
    <source>
        <dbReference type="EMBL" id="CAG5087115.1"/>
    </source>
</evidence>
<accession>A0A916JQL1</accession>
<name>A0A916JQL1_9FLAO</name>
<sequence>MDEKPFLEFNITSLKDSTINEISKFHKSNFDVDKIVSNASSLKYTKEIKKLLIQEFETPSKEFIRLFTNQVYSGRLTENVTAQFSELVKKAVNQLISERVNDRLTSALTKETEQQAEENQEEEPESKIVTTEEELEGYRIVTAIVRRKVTTDRIAHRDTQSYFGILLDDNNRKPICRLHLNGGNKYIGLFDENKNETRELLESIDDIYNYEDQLLKTIDYYEK</sequence>